<reference evidence="1 2" key="1">
    <citation type="journal article" date="2019" name="Sci. Rep.">
        <title>A high-quality genome of Eragrostis curvula grass provides insights into Poaceae evolution and supports new strategies to enhance forage quality.</title>
        <authorList>
            <person name="Carballo J."/>
            <person name="Santos B.A.C.M."/>
            <person name="Zappacosta D."/>
            <person name="Garbus I."/>
            <person name="Selva J.P."/>
            <person name="Gallo C.A."/>
            <person name="Diaz A."/>
            <person name="Albertini E."/>
            <person name="Caccamo M."/>
            <person name="Echenique V."/>
        </authorList>
    </citation>
    <scope>NUCLEOTIDE SEQUENCE [LARGE SCALE GENOMIC DNA]</scope>
    <source>
        <strain evidence="2">cv. Victoria</strain>
        <tissue evidence="1">Leaf</tissue>
    </source>
</reference>
<name>A0A5J9VN21_9POAL</name>
<dbReference type="Gene3D" id="3.10.450.50">
    <property type="match status" value="1"/>
</dbReference>
<proteinExistence type="predicted"/>
<sequence length="180" mass="20170">MAMAAGSQVEDMMKPTAKSIVEETIMPHLLNMYGACATARDFEIYAPNAKYDDPLMRAHGVKQIKSAFYTLPKVFGESRIVEYTITQEKQIGPGRTEVLIDNKQFYKILGKPVDLASLITLEIQEDGKVVRHEDWWNKKPLKNRDTVGFPLLGRLAFAARRAAMLLTHAIMGCGKDPVSK</sequence>
<evidence type="ECO:0008006" key="3">
    <source>
        <dbReference type="Google" id="ProtNLM"/>
    </source>
</evidence>
<dbReference type="Proteomes" id="UP000324897">
    <property type="component" value="Unassembled WGS sequence"/>
</dbReference>
<dbReference type="Gramene" id="TVU36997">
    <property type="protein sequence ID" value="TVU36997"/>
    <property type="gene ID" value="EJB05_18959"/>
</dbReference>
<dbReference type="PANTHER" id="PTHR34213">
    <property type="entry name" value="NUCLEAR TRANSPORT FACTOR 2 (NTF2) FAMILY PROTEIN"/>
    <property type="match status" value="1"/>
</dbReference>
<accession>A0A5J9VN21</accession>
<organism evidence="1 2">
    <name type="scientific">Eragrostis curvula</name>
    <name type="common">weeping love grass</name>
    <dbReference type="NCBI Taxonomy" id="38414"/>
    <lineage>
        <taxon>Eukaryota</taxon>
        <taxon>Viridiplantae</taxon>
        <taxon>Streptophyta</taxon>
        <taxon>Embryophyta</taxon>
        <taxon>Tracheophyta</taxon>
        <taxon>Spermatophyta</taxon>
        <taxon>Magnoliopsida</taxon>
        <taxon>Liliopsida</taxon>
        <taxon>Poales</taxon>
        <taxon>Poaceae</taxon>
        <taxon>PACMAD clade</taxon>
        <taxon>Chloridoideae</taxon>
        <taxon>Eragrostideae</taxon>
        <taxon>Eragrostidinae</taxon>
        <taxon>Eragrostis</taxon>
    </lineage>
</organism>
<evidence type="ECO:0000313" key="1">
    <source>
        <dbReference type="EMBL" id="TVU36997.1"/>
    </source>
</evidence>
<comment type="caution">
    <text evidence="1">The sequence shown here is derived from an EMBL/GenBank/DDBJ whole genome shotgun (WGS) entry which is preliminary data.</text>
</comment>
<dbReference type="SUPFAM" id="SSF54427">
    <property type="entry name" value="NTF2-like"/>
    <property type="match status" value="1"/>
</dbReference>
<gene>
    <name evidence="1" type="ORF">EJB05_18959</name>
</gene>
<dbReference type="AlphaFoldDB" id="A0A5J9VN21"/>
<dbReference type="EMBL" id="RWGY01000009">
    <property type="protein sequence ID" value="TVU36997.1"/>
    <property type="molecule type" value="Genomic_DNA"/>
</dbReference>
<dbReference type="PANTHER" id="PTHR34213:SF2">
    <property type="entry name" value="NUCLEAR TRANSPORT FACTOR 2 (NTF2) FAMILY PROTEIN"/>
    <property type="match status" value="1"/>
</dbReference>
<keyword evidence="2" id="KW-1185">Reference proteome</keyword>
<dbReference type="InterPro" id="IPR032710">
    <property type="entry name" value="NTF2-like_dom_sf"/>
</dbReference>
<evidence type="ECO:0000313" key="2">
    <source>
        <dbReference type="Proteomes" id="UP000324897"/>
    </source>
</evidence>
<dbReference type="OrthoDB" id="2400485at2759"/>
<protein>
    <recommendedName>
        <fullName evidence="3">SnoaL-like domain-containing protein</fullName>
    </recommendedName>
</protein>